<dbReference type="EMBL" id="WKJJ01000007">
    <property type="protein sequence ID" value="MRV72530.1"/>
    <property type="molecule type" value="Genomic_DNA"/>
</dbReference>
<reference evidence="1 2" key="1">
    <citation type="submission" date="2019-11" db="EMBL/GenBank/DDBJ databases">
        <title>Novel species isolated from a subtropical stream in China.</title>
        <authorList>
            <person name="Lu H."/>
        </authorList>
    </citation>
    <scope>NUCLEOTIDE SEQUENCE [LARGE SCALE GENOMIC DNA]</scope>
    <source>
        <strain evidence="1 2">FT92W</strain>
    </source>
</reference>
<accession>A0A7X2IMF6</accession>
<name>A0A7X2IMF6_9BURK</name>
<sequence length="137" mass="15809">MSEPLTTERRTARGHMHAEAFCLMQYACKVCRHFEVIWNSRDGVTPFCTACPSCGQPHLYHVNFMMDRFAPDHKPHRGQRVWTSMTRERAYELARRNISTRRKPGPETDMVIDSVANSYYQDGAGPDIRIEGYAEVV</sequence>
<comment type="caution">
    <text evidence="1">The sequence shown here is derived from an EMBL/GenBank/DDBJ whole genome shotgun (WGS) entry which is preliminary data.</text>
</comment>
<keyword evidence="2" id="KW-1185">Reference proteome</keyword>
<evidence type="ECO:0000313" key="2">
    <source>
        <dbReference type="Proteomes" id="UP000446768"/>
    </source>
</evidence>
<proteinExistence type="predicted"/>
<evidence type="ECO:0000313" key="1">
    <source>
        <dbReference type="EMBL" id="MRV72530.1"/>
    </source>
</evidence>
<organism evidence="1 2">
    <name type="scientific">Pseudoduganella rivuli</name>
    <dbReference type="NCBI Taxonomy" id="2666085"/>
    <lineage>
        <taxon>Bacteria</taxon>
        <taxon>Pseudomonadati</taxon>
        <taxon>Pseudomonadota</taxon>
        <taxon>Betaproteobacteria</taxon>
        <taxon>Burkholderiales</taxon>
        <taxon>Oxalobacteraceae</taxon>
        <taxon>Telluria group</taxon>
        <taxon>Pseudoduganella</taxon>
    </lineage>
</organism>
<protein>
    <submittedName>
        <fullName evidence="1">Uncharacterized protein</fullName>
    </submittedName>
</protein>
<dbReference type="AlphaFoldDB" id="A0A7X2IMF6"/>
<dbReference type="Proteomes" id="UP000446768">
    <property type="component" value="Unassembled WGS sequence"/>
</dbReference>
<dbReference type="RefSeq" id="WP_154374200.1">
    <property type="nucleotide sequence ID" value="NZ_WKJJ01000007.1"/>
</dbReference>
<gene>
    <name evidence="1" type="ORF">GJ700_12500</name>
</gene>